<dbReference type="STRING" id="1090615.SAMN04515671_4354"/>
<sequence>MFNQLRTRMRERPRQAAAVGVIGVAVAFGAVTGFHFTAAPAQRAVTVFPQNVVQEQTYGVRFSRVAVVGDGGLVLLDYVVLDSEKASRFQSDVAHPPTLVSENRDGRTNRVSVMRQGHQLRTGQTYYFVYQNTLGALRSGEEASIVTGDLRLDHVPVL</sequence>
<name>A0A1H0SZ37_9ACTN</name>
<dbReference type="OrthoDB" id="4870456at2"/>
<keyword evidence="2" id="KW-1185">Reference proteome</keyword>
<proteinExistence type="predicted"/>
<accession>A0A1H0SZ37</accession>
<gene>
    <name evidence="1" type="ORF">SAMN04515671_4354</name>
</gene>
<protein>
    <submittedName>
        <fullName evidence="1">Uncharacterized protein</fullName>
    </submittedName>
</protein>
<reference evidence="1 2" key="1">
    <citation type="submission" date="2016-10" db="EMBL/GenBank/DDBJ databases">
        <authorList>
            <person name="de Groot N.N."/>
        </authorList>
    </citation>
    <scope>NUCLEOTIDE SEQUENCE [LARGE SCALE GENOMIC DNA]</scope>
    <source>
        <strain evidence="2">P4-7,KCTC 19426,CECT 7604</strain>
    </source>
</reference>
<dbReference type="RefSeq" id="WP_090480371.1">
    <property type="nucleotide sequence ID" value="NZ_LT629710.1"/>
</dbReference>
<evidence type="ECO:0000313" key="1">
    <source>
        <dbReference type="EMBL" id="SDP46616.1"/>
    </source>
</evidence>
<evidence type="ECO:0000313" key="2">
    <source>
        <dbReference type="Proteomes" id="UP000198741"/>
    </source>
</evidence>
<dbReference type="Proteomes" id="UP000198741">
    <property type="component" value="Chromosome I"/>
</dbReference>
<dbReference type="AlphaFoldDB" id="A0A1H0SZ37"/>
<organism evidence="1 2">
    <name type="scientific">Nakamurella panacisegetis</name>
    <dbReference type="NCBI Taxonomy" id="1090615"/>
    <lineage>
        <taxon>Bacteria</taxon>
        <taxon>Bacillati</taxon>
        <taxon>Actinomycetota</taxon>
        <taxon>Actinomycetes</taxon>
        <taxon>Nakamurellales</taxon>
        <taxon>Nakamurellaceae</taxon>
        <taxon>Nakamurella</taxon>
    </lineage>
</organism>
<dbReference type="EMBL" id="LT629710">
    <property type="protein sequence ID" value="SDP46616.1"/>
    <property type="molecule type" value="Genomic_DNA"/>
</dbReference>